<dbReference type="Proteomes" id="UP000308092">
    <property type="component" value="Unassembled WGS sequence"/>
</dbReference>
<dbReference type="PANTHER" id="PTHR31836:SF28">
    <property type="entry name" value="SRCR DOMAIN-CONTAINING PROTEIN-RELATED"/>
    <property type="match status" value="1"/>
</dbReference>
<evidence type="ECO:0000313" key="4">
    <source>
        <dbReference type="EMBL" id="THC87681.1"/>
    </source>
</evidence>
<protein>
    <recommendedName>
        <fullName evidence="7">RlpA-like protein double-psi beta-barrel domain-containing protein</fullName>
    </recommendedName>
</protein>
<proteinExistence type="predicted"/>
<organism evidence="4 5">
    <name type="scientific">Aspergillus tanneri</name>
    <dbReference type="NCBI Taxonomy" id="1220188"/>
    <lineage>
        <taxon>Eukaryota</taxon>
        <taxon>Fungi</taxon>
        <taxon>Dikarya</taxon>
        <taxon>Ascomycota</taxon>
        <taxon>Pezizomycotina</taxon>
        <taxon>Eurotiomycetes</taxon>
        <taxon>Eurotiomycetidae</taxon>
        <taxon>Eurotiales</taxon>
        <taxon>Aspergillaceae</taxon>
        <taxon>Aspergillus</taxon>
        <taxon>Aspergillus subgen. Circumdati</taxon>
    </lineage>
</organism>
<keyword evidence="5" id="KW-1185">Reference proteome</keyword>
<dbReference type="OrthoDB" id="623670at2759"/>
<reference evidence="4 5" key="1">
    <citation type="submission" date="2019-03" db="EMBL/GenBank/DDBJ databases">
        <title>The genome sequence of a newly discovered highly antifungal drug resistant Aspergillus species, Aspergillus tanneri NIH 1004.</title>
        <authorList>
            <person name="Mounaud S."/>
            <person name="Singh I."/>
            <person name="Joardar V."/>
            <person name="Pakala S."/>
            <person name="Pakala S."/>
            <person name="Venepally P."/>
            <person name="Hoover J."/>
            <person name="Nierman W."/>
            <person name="Chung J."/>
            <person name="Losada L."/>
        </authorList>
    </citation>
    <scope>NUCLEOTIDE SEQUENCE [LARGE SCALE GENOMIC DNA]</scope>
    <source>
        <strain evidence="4 5">NIH1004</strain>
    </source>
</reference>
<evidence type="ECO:0000313" key="3">
    <source>
        <dbReference type="EMBL" id="KAA8641546.1"/>
    </source>
</evidence>
<reference evidence="3 6" key="2">
    <citation type="submission" date="2019-08" db="EMBL/GenBank/DDBJ databases">
        <title>The genome sequence of a newly discovered highly antifungal drug resistant Aspergillus species, Aspergillus tanneri NIH 1004.</title>
        <authorList>
            <person name="Mounaud S."/>
            <person name="Singh I."/>
            <person name="Joardar V."/>
            <person name="Pakala S."/>
            <person name="Pakala S."/>
            <person name="Venepally P."/>
            <person name="Chung J.K."/>
            <person name="Losada L."/>
            <person name="Nierman W.C."/>
        </authorList>
    </citation>
    <scope>NUCLEOTIDE SEQUENCE [LARGE SCALE GENOMIC DNA]</scope>
    <source>
        <strain evidence="3 6">NIH1004</strain>
    </source>
</reference>
<keyword evidence="1 2" id="KW-0732">Signal</keyword>
<dbReference type="STRING" id="1220188.A0A4S3J4H7"/>
<dbReference type="Gene3D" id="2.40.40.10">
    <property type="entry name" value="RlpA-like domain"/>
    <property type="match status" value="1"/>
</dbReference>
<feature type="chain" id="PRO_5036358461" description="RlpA-like protein double-psi beta-barrel domain-containing protein" evidence="2">
    <location>
        <begin position="19"/>
        <end position="182"/>
    </location>
</feature>
<accession>A0A4S3J4H7</accession>
<sequence length="182" mass="18542">MLLILAVIILALTGSSVSICCSVPARQASSAAAGAAATTSVACLSPSRAGGSTVKALPSSSPGFPQSTTNGGGYIGPCSKSSTCKGEATYYDTATSASAPSSCEWTNDGSTENVVALPAGFMGDNNCGRTVIIRYGRILATGRVVDKCNGCDGTSLDLSRHLFGELAPFSEGRLFGVEWWIE</sequence>
<dbReference type="SUPFAM" id="SSF50685">
    <property type="entry name" value="Barwin-like endoglucanases"/>
    <property type="match status" value="1"/>
</dbReference>
<evidence type="ECO:0000256" key="2">
    <source>
        <dbReference type="SAM" id="SignalP"/>
    </source>
</evidence>
<evidence type="ECO:0008006" key="7">
    <source>
        <dbReference type="Google" id="ProtNLM"/>
    </source>
</evidence>
<dbReference type="PANTHER" id="PTHR31836">
    <property type="match status" value="1"/>
</dbReference>
<dbReference type="CDD" id="cd22191">
    <property type="entry name" value="DPBB_RlpA_EXP_N-like"/>
    <property type="match status" value="1"/>
</dbReference>
<dbReference type="Proteomes" id="UP000324241">
    <property type="component" value="Unassembled WGS sequence"/>
</dbReference>
<dbReference type="RefSeq" id="XP_033420908.1">
    <property type="nucleotide sequence ID" value="XM_033576244.1"/>
</dbReference>
<comment type="caution">
    <text evidence="4">The sequence shown here is derived from an EMBL/GenBank/DDBJ whole genome shotgun (WGS) entry which is preliminary data.</text>
</comment>
<gene>
    <name evidence="3" type="ORF">ATNIH1004_011682</name>
    <name evidence="4" type="ORF">EYZ11_012872</name>
</gene>
<dbReference type="EMBL" id="QUQM01000009">
    <property type="protein sequence ID" value="KAA8641546.1"/>
    <property type="molecule type" value="Genomic_DNA"/>
</dbReference>
<dbReference type="EMBL" id="SOSA01001085">
    <property type="protein sequence ID" value="THC87681.1"/>
    <property type="molecule type" value="Genomic_DNA"/>
</dbReference>
<dbReference type="InterPro" id="IPR036908">
    <property type="entry name" value="RlpA-like_sf"/>
</dbReference>
<evidence type="ECO:0000256" key="1">
    <source>
        <dbReference type="ARBA" id="ARBA00022729"/>
    </source>
</evidence>
<evidence type="ECO:0000313" key="5">
    <source>
        <dbReference type="Proteomes" id="UP000308092"/>
    </source>
</evidence>
<dbReference type="InterPro" id="IPR051477">
    <property type="entry name" value="Expansin_CellWall"/>
</dbReference>
<dbReference type="VEuPathDB" id="FungiDB:EYZ11_012872"/>
<feature type="signal peptide" evidence="2">
    <location>
        <begin position="1"/>
        <end position="18"/>
    </location>
</feature>
<name>A0A4S3J4H7_9EURO</name>
<dbReference type="GeneID" id="54334383"/>
<evidence type="ECO:0000313" key="6">
    <source>
        <dbReference type="Proteomes" id="UP000324241"/>
    </source>
</evidence>
<dbReference type="AlphaFoldDB" id="A0A4S3J4H7"/>